<reference evidence="2 3" key="1">
    <citation type="submission" date="2022-03" db="EMBL/GenBank/DDBJ databases">
        <title>Complete genome analysis of Roseomonas KG 17.1 : a prolific producer of plant growth promoters.</title>
        <authorList>
            <person name="Saadouli I."/>
            <person name="Najjari A."/>
            <person name="Mosbah A."/>
            <person name="Ouzari H.I."/>
        </authorList>
    </citation>
    <scope>NUCLEOTIDE SEQUENCE [LARGE SCALE GENOMIC DNA]</scope>
    <source>
        <strain evidence="2 3">KG17-1</strain>
    </source>
</reference>
<organism evidence="2 3">
    <name type="scientific">Teichococcus vastitatis</name>
    <dbReference type="NCBI Taxonomy" id="2307076"/>
    <lineage>
        <taxon>Bacteria</taxon>
        <taxon>Pseudomonadati</taxon>
        <taxon>Pseudomonadota</taxon>
        <taxon>Alphaproteobacteria</taxon>
        <taxon>Acetobacterales</taxon>
        <taxon>Roseomonadaceae</taxon>
        <taxon>Roseomonas</taxon>
    </lineage>
</organism>
<protein>
    <submittedName>
        <fullName evidence="2">Uncharacterized protein</fullName>
    </submittedName>
</protein>
<gene>
    <name evidence="2" type="ORF">MON41_19170</name>
</gene>
<name>A0ABS9W912_9PROT</name>
<feature type="non-terminal residue" evidence="2">
    <location>
        <position position="177"/>
    </location>
</feature>
<proteinExistence type="predicted"/>
<evidence type="ECO:0000256" key="1">
    <source>
        <dbReference type="SAM" id="MobiDB-lite"/>
    </source>
</evidence>
<dbReference type="Proteomes" id="UP001201985">
    <property type="component" value="Unassembled WGS sequence"/>
</dbReference>
<sequence>FGGITPLQAKEIVLHGLTLQDGQGTDAGEADGTQGYKDVLPVASGELHEVGAQYFLDQAFRFPYADDGRQSQDNAGHGQEEQNGNRCGASNHPNDLQVFTTDFTALNNSGVDGQALLFLDARSQTLTMHIKAEGLEPGQVHVQHIHGFDNDKDAKTPTLAQDDDRDGFVELAEGLDT</sequence>
<dbReference type="RefSeq" id="WP_241793635.1">
    <property type="nucleotide sequence ID" value="NZ_JALBUU010000066.1"/>
</dbReference>
<dbReference type="EMBL" id="JALBUU010000066">
    <property type="protein sequence ID" value="MCI0755791.1"/>
    <property type="molecule type" value="Genomic_DNA"/>
</dbReference>
<evidence type="ECO:0000313" key="3">
    <source>
        <dbReference type="Proteomes" id="UP001201985"/>
    </source>
</evidence>
<feature type="non-terminal residue" evidence="2">
    <location>
        <position position="1"/>
    </location>
</feature>
<comment type="caution">
    <text evidence="2">The sequence shown here is derived from an EMBL/GenBank/DDBJ whole genome shotgun (WGS) entry which is preliminary data.</text>
</comment>
<feature type="region of interest" description="Disordered" evidence="1">
    <location>
        <begin position="66"/>
        <end position="93"/>
    </location>
</feature>
<keyword evidence="3" id="KW-1185">Reference proteome</keyword>
<evidence type="ECO:0000313" key="2">
    <source>
        <dbReference type="EMBL" id="MCI0755791.1"/>
    </source>
</evidence>
<accession>A0ABS9W912</accession>